<sequence>MIILYSSYLIKNGSSKNKIYILVFICYSAIGERFFRENTDPVLVIFVLMEVNSRVHAGTRLLFLVNRQNFESSQFVTVTGSLTSILGAIMTVTLPVVTVISGNTHLSVCNAAKSLDNIYTTKHAQLLLQLD</sequence>
<evidence type="ECO:0000313" key="1">
    <source>
        <dbReference type="EMBL" id="CAK9317823.1"/>
    </source>
</evidence>
<dbReference type="Proteomes" id="UP001642487">
    <property type="component" value="Chromosome 3"/>
</dbReference>
<protein>
    <submittedName>
        <fullName evidence="1">Uncharacterized protein</fullName>
    </submittedName>
</protein>
<accession>A0ABP0YBG0</accession>
<proteinExistence type="predicted"/>
<dbReference type="EMBL" id="OZ021737">
    <property type="protein sequence ID" value="CAK9317823.1"/>
    <property type="molecule type" value="Genomic_DNA"/>
</dbReference>
<gene>
    <name evidence="1" type="ORF">CITCOLO1_LOCUS9772</name>
</gene>
<evidence type="ECO:0000313" key="2">
    <source>
        <dbReference type="Proteomes" id="UP001642487"/>
    </source>
</evidence>
<name>A0ABP0YBG0_9ROSI</name>
<organism evidence="1 2">
    <name type="scientific">Citrullus colocynthis</name>
    <name type="common">colocynth</name>
    <dbReference type="NCBI Taxonomy" id="252529"/>
    <lineage>
        <taxon>Eukaryota</taxon>
        <taxon>Viridiplantae</taxon>
        <taxon>Streptophyta</taxon>
        <taxon>Embryophyta</taxon>
        <taxon>Tracheophyta</taxon>
        <taxon>Spermatophyta</taxon>
        <taxon>Magnoliopsida</taxon>
        <taxon>eudicotyledons</taxon>
        <taxon>Gunneridae</taxon>
        <taxon>Pentapetalae</taxon>
        <taxon>rosids</taxon>
        <taxon>fabids</taxon>
        <taxon>Cucurbitales</taxon>
        <taxon>Cucurbitaceae</taxon>
        <taxon>Benincaseae</taxon>
        <taxon>Citrullus</taxon>
    </lineage>
</organism>
<reference evidence="1 2" key="1">
    <citation type="submission" date="2024-03" db="EMBL/GenBank/DDBJ databases">
        <authorList>
            <person name="Gkanogiannis A."/>
            <person name="Becerra Lopez-Lavalle L."/>
        </authorList>
    </citation>
    <scope>NUCLEOTIDE SEQUENCE [LARGE SCALE GENOMIC DNA]</scope>
</reference>
<keyword evidence="2" id="KW-1185">Reference proteome</keyword>